<organism evidence="3 4">
    <name type="scientific">Xylanimonas protaetiae</name>
    <dbReference type="NCBI Taxonomy" id="2509457"/>
    <lineage>
        <taxon>Bacteria</taxon>
        <taxon>Bacillati</taxon>
        <taxon>Actinomycetota</taxon>
        <taxon>Actinomycetes</taxon>
        <taxon>Micrococcales</taxon>
        <taxon>Promicromonosporaceae</taxon>
        <taxon>Xylanimonas</taxon>
    </lineage>
</organism>
<keyword evidence="1" id="KW-1133">Transmembrane helix</keyword>
<feature type="domain" description="Protein-glutamine gamma-glutamyltransferase-like C-terminal" evidence="2">
    <location>
        <begin position="149"/>
        <end position="218"/>
    </location>
</feature>
<dbReference type="OrthoDB" id="5198230at2"/>
<dbReference type="Proteomes" id="UP000292118">
    <property type="component" value="Chromosome"/>
</dbReference>
<dbReference type="EMBL" id="CP035493">
    <property type="protein sequence ID" value="QAY71017.1"/>
    <property type="molecule type" value="Genomic_DNA"/>
</dbReference>
<evidence type="ECO:0000313" key="4">
    <source>
        <dbReference type="Proteomes" id="UP000292118"/>
    </source>
</evidence>
<accession>A0A4P6FBW6</accession>
<evidence type="ECO:0000259" key="2">
    <source>
        <dbReference type="Pfam" id="PF13559"/>
    </source>
</evidence>
<dbReference type="RefSeq" id="WP_129189312.1">
    <property type="nucleotide sequence ID" value="NZ_CP035493.1"/>
</dbReference>
<dbReference type="Pfam" id="PF13559">
    <property type="entry name" value="DUF4129"/>
    <property type="match status" value="1"/>
</dbReference>
<sequence length="229" mass="23605">MRRRLLPVIGVVALLAAVVVAAATGSGWTMIPPGAQLAVEPAVAPPPPTPLPTLSPGPADPHDTGIDWLLGVLVALAIVLLLLVLAATARRVGAWRRAEKIEPVDVDHLESGLGMPGSAIDLPVLADAVDAALARLDAAATPTDAVVAAWVSLEDAAATHGWERHPSETSTEFTSRLLGVSPAPAPHTATLRGLYQQARFTTHPVAPGDVARARTALEAIARALEGRPA</sequence>
<reference evidence="3 4" key="1">
    <citation type="submission" date="2019-01" db="EMBL/GenBank/DDBJ databases">
        <title>Genome sequencing of strain FW10M-9.</title>
        <authorList>
            <person name="Heo J."/>
            <person name="Kim S.-J."/>
            <person name="Kim J.-S."/>
            <person name="Hong S.-B."/>
            <person name="Kwon S.-W."/>
        </authorList>
    </citation>
    <scope>NUCLEOTIDE SEQUENCE [LARGE SCALE GENOMIC DNA]</scope>
    <source>
        <strain evidence="3 4">FW10M-9</strain>
    </source>
</reference>
<name>A0A4P6FBW6_9MICO</name>
<gene>
    <name evidence="3" type="ORF">ET471_14065</name>
</gene>
<protein>
    <submittedName>
        <fullName evidence="3">DUF4129 domain-containing protein</fullName>
    </submittedName>
</protein>
<dbReference type="KEGG" id="xya:ET471_14065"/>
<dbReference type="AlphaFoldDB" id="A0A4P6FBW6"/>
<keyword evidence="1" id="KW-0812">Transmembrane</keyword>
<evidence type="ECO:0000256" key="1">
    <source>
        <dbReference type="SAM" id="Phobius"/>
    </source>
</evidence>
<keyword evidence="4" id="KW-1185">Reference proteome</keyword>
<evidence type="ECO:0000313" key="3">
    <source>
        <dbReference type="EMBL" id="QAY71017.1"/>
    </source>
</evidence>
<proteinExistence type="predicted"/>
<keyword evidence="1" id="KW-0472">Membrane</keyword>
<dbReference type="InterPro" id="IPR025403">
    <property type="entry name" value="TgpA-like_C"/>
</dbReference>
<feature type="transmembrane region" description="Helical" evidence="1">
    <location>
        <begin position="68"/>
        <end position="87"/>
    </location>
</feature>